<accession>A0A3G4ZQK1</accession>
<feature type="transmembrane region" description="Helical" evidence="2">
    <location>
        <begin position="12"/>
        <end position="33"/>
    </location>
</feature>
<keyword evidence="2" id="KW-0812">Transmembrane</keyword>
<organism evidence="3">
    <name type="scientific">Terrestrivirus sp</name>
    <dbReference type="NCBI Taxonomy" id="2487775"/>
    <lineage>
        <taxon>Viruses</taxon>
        <taxon>Varidnaviria</taxon>
        <taxon>Bamfordvirae</taxon>
        <taxon>Nucleocytoviricota</taxon>
        <taxon>Megaviricetes</taxon>
        <taxon>Imitervirales</taxon>
        <taxon>Mimiviridae</taxon>
        <taxon>Klosneuvirinae</taxon>
    </lineage>
</organism>
<keyword evidence="2" id="KW-1133">Transmembrane helix</keyword>
<feature type="region of interest" description="Disordered" evidence="1">
    <location>
        <begin position="112"/>
        <end position="132"/>
    </location>
</feature>
<dbReference type="EMBL" id="MK071981">
    <property type="protein sequence ID" value="AYV75893.1"/>
    <property type="molecule type" value="Genomic_DNA"/>
</dbReference>
<reference evidence="3" key="1">
    <citation type="submission" date="2018-10" db="EMBL/GenBank/DDBJ databases">
        <title>Hidden diversity of soil giant viruses.</title>
        <authorList>
            <person name="Schulz F."/>
            <person name="Alteio L."/>
            <person name="Goudeau D."/>
            <person name="Ryan E.M."/>
            <person name="Malmstrom R.R."/>
            <person name="Blanchard J."/>
            <person name="Woyke T."/>
        </authorList>
    </citation>
    <scope>NUCLEOTIDE SEQUENCE</scope>
    <source>
        <strain evidence="3">TEV1</strain>
    </source>
</reference>
<protein>
    <submittedName>
        <fullName evidence="3">Uncharacterized protein</fullName>
    </submittedName>
</protein>
<proteinExistence type="predicted"/>
<gene>
    <name evidence="3" type="ORF">Terrestrivirus3_162</name>
</gene>
<feature type="region of interest" description="Disordered" evidence="1">
    <location>
        <begin position="73"/>
        <end position="96"/>
    </location>
</feature>
<evidence type="ECO:0000313" key="3">
    <source>
        <dbReference type="EMBL" id="AYV75893.1"/>
    </source>
</evidence>
<evidence type="ECO:0000256" key="2">
    <source>
        <dbReference type="SAM" id="Phobius"/>
    </source>
</evidence>
<name>A0A3G4ZQK1_9VIRU</name>
<evidence type="ECO:0000256" key="1">
    <source>
        <dbReference type="SAM" id="MobiDB-lite"/>
    </source>
</evidence>
<sequence>MEDTFNYQSFLTYIVLAFIAAITIHLLFKIYYVPKEHFIENDRMTDLNILDASYAIKNSILPDDNTHTKIRKSHRLDKYDIPAKNNSDDSSNSYKHDSPRYDADFFEDVDIKHQQNKKKKNKNSKNNGTHKRYLTQINKNYNDNIDYVDTGITDPDNYADDHIDEITGIGAKTPNYTDCVSCGSDNTYVKEFVLNNNEPCPTISKKFTNEDLQNYRDDFFNFRNKINQSSEGVNPIDILNERILAGQGDIADMNDPNNPVKLNKNAQGQKISDLYDSLTANSYGPYHENCMISPNFDTINMSPQYKKYVGNGEYYTRDNWAYEKDRIMNGGAFFNDVTGADPNDFEDTPQAISYR</sequence>
<feature type="compositionally biased region" description="Basic residues" evidence="1">
    <location>
        <begin position="114"/>
        <end position="132"/>
    </location>
</feature>
<keyword evidence="2" id="KW-0472">Membrane</keyword>